<evidence type="ECO:0000313" key="2">
    <source>
        <dbReference type="Proteomes" id="UP000198701"/>
    </source>
</evidence>
<accession>A0A1G9GZJ6</accession>
<keyword evidence="2" id="KW-1185">Reference proteome</keyword>
<gene>
    <name evidence="1" type="ORF">SAMN05216282_1259</name>
</gene>
<proteinExistence type="predicted"/>
<evidence type="ECO:0008006" key="3">
    <source>
        <dbReference type="Google" id="ProtNLM"/>
    </source>
</evidence>
<dbReference type="EMBL" id="FNFU01000025">
    <property type="protein sequence ID" value="SDL05992.1"/>
    <property type="molecule type" value="Genomic_DNA"/>
</dbReference>
<name>A0A1G9GZJ6_9MICO</name>
<organism evidence="1 2">
    <name type="scientific">Cryobacterium psychrotolerans</name>
    <dbReference type="NCBI Taxonomy" id="386301"/>
    <lineage>
        <taxon>Bacteria</taxon>
        <taxon>Bacillati</taxon>
        <taxon>Actinomycetota</taxon>
        <taxon>Actinomycetes</taxon>
        <taxon>Micrococcales</taxon>
        <taxon>Microbacteriaceae</taxon>
        <taxon>Cryobacterium</taxon>
    </lineage>
</organism>
<dbReference type="Proteomes" id="UP000198701">
    <property type="component" value="Unassembled WGS sequence"/>
</dbReference>
<protein>
    <recommendedName>
        <fullName evidence="3">Hpt domain-containing protein</fullName>
    </recommendedName>
</protein>
<reference evidence="1" key="1">
    <citation type="submission" date="2016-10" db="EMBL/GenBank/DDBJ databases">
        <authorList>
            <person name="de Groot N.N."/>
        </authorList>
    </citation>
    <scope>NUCLEOTIDE SEQUENCE [LARGE SCALE GENOMIC DNA]</scope>
    <source>
        <strain evidence="1">CGMCC 1.5382</strain>
    </source>
</reference>
<dbReference type="STRING" id="386301.SAMN05216282_1259"/>
<dbReference type="AlphaFoldDB" id="A0A1G9GZJ6"/>
<evidence type="ECO:0000313" key="1">
    <source>
        <dbReference type="EMBL" id="SDL05992.1"/>
    </source>
</evidence>
<sequence length="100" mass="10720">MGTVTDAVDGFLAEMWERYGYLADQRVAALERYVEAGGGDRSGDVLADEAESAAHKLVGALGSYRRPGSEQAAVVERLVQSRAPLDEVAAAVRELRRLVG</sequence>